<feature type="transmembrane region" description="Helical" evidence="7">
    <location>
        <begin position="41"/>
        <end position="69"/>
    </location>
</feature>
<evidence type="ECO:0000256" key="7">
    <source>
        <dbReference type="SAM" id="Phobius"/>
    </source>
</evidence>
<gene>
    <name evidence="9" type="ORF">DCMF_17420</name>
</gene>
<evidence type="ECO:0000256" key="2">
    <source>
        <dbReference type="ARBA" id="ARBA00007400"/>
    </source>
</evidence>
<protein>
    <recommendedName>
        <fullName evidence="8">Acyltransferase 3 domain-containing protein</fullName>
    </recommendedName>
</protein>
<dbReference type="Proteomes" id="UP000323521">
    <property type="component" value="Chromosome"/>
</dbReference>
<feature type="transmembrane region" description="Helical" evidence="7">
    <location>
        <begin position="162"/>
        <end position="181"/>
    </location>
</feature>
<name>A0A3G1KV34_FORW1</name>
<keyword evidence="5 7" id="KW-1133">Transmembrane helix</keyword>
<feature type="transmembrane region" description="Helical" evidence="7">
    <location>
        <begin position="133"/>
        <end position="155"/>
    </location>
</feature>
<dbReference type="GO" id="GO:0005886">
    <property type="term" value="C:plasma membrane"/>
    <property type="evidence" value="ECO:0007669"/>
    <property type="project" value="UniProtKB-SubCell"/>
</dbReference>
<feature type="transmembrane region" description="Helical" evidence="7">
    <location>
        <begin position="219"/>
        <end position="238"/>
    </location>
</feature>
<feature type="transmembrane region" description="Helical" evidence="7">
    <location>
        <begin position="90"/>
        <end position="113"/>
    </location>
</feature>
<evidence type="ECO:0000256" key="6">
    <source>
        <dbReference type="ARBA" id="ARBA00023136"/>
    </source>
</evidence>
<dbReference type="GO" id="GO:0016413">
    <property type="term" value="F:O-acetyltransferase activity"/>
    <property type="evidence" value="ECO:0007669"/>
    <property type="project" value="TreeGrafter"/>
</dbReference>
<dbReference type="OrthoDB" id="569695at2"/>
<dbReference type="AlphaFoldDB" id="A0A3G1KV34"/>
<feature type="transmembrane region" description="Helical" evidence="7">
    <location>
        <begin position="187"/>
        <end position="207"/>
    </location>
</feature>
<evidence type="ECO:0000313" key="9">
    <source>
        <dbReference type="EMBL" id="ATW26302.1"/>
    </source>
</evidence>
<feature type="transmembrane region" description="Helical" evidence="7">
    <location>
        <begin position="7"/>
        <end position="26"/>
    </location>
</feature>
<comment type="similarity">
    <text evidence="2">Belongs to the acyltransferase 3 family.</text>
</comment>
<dbReference type="Pfam" id="PF01757">
    <property type="entry name" value="Acyl_transf_3"/>
    <property type="match status" value="1"/>
</dbReference>
<dbReference type="PANTHER" id="PTHR40074">
    <property type="entry name" value="O-ACETYLTRANSFERASE WECH"/>
    <property type="match status" value="1"/>
</dbReference>
<evidence type="ECO:0000256" key="5">
    <source>
        <dbReference type="ARBA" id="ARBA00022989"/>
    </source>
</evidence>
<dbReference type="InterPro" id="IPR002656">
    <property type="entry name" value="Acyl_transf_3_dom"/>
</dbReference>
<dbReference type="RefSeq" id="WP_148135601.1">
    <property type="nucleotide sequence ID" value="NZ_CP017634.1"/>
</dbReference>
<feature type="transmembrane region" description="Helical" evidence="7">
    <location>
        <begin position="288"/>
        <end position="309"/>
    </location>
</feature>
<dbReference type="PANTHER" id="PTHR40074:SF2">
    <property type="entry name" value="O-ACETYLTRANSFERASE WECH"/>
    <property type="match status" value="1"/>
</dbReference>
<evidence type="ECO:0000256" key="4">
    <source>
        <dbReference type="ARBA" id="ARBA00022692"/>
    </source>
</evidence>
<keyword evidence="6 7" id="KW-0472">Membrane</keyword>
<dbReference type="GO" id="GO:0009246">
    <property type="term" value="P:enterobacterial common antigen biosynthetic process"/>
    <property type="evidence" value="ECO:0007669"/>
    <property type="project" value="TreeGrafter"/>
</dbReference>
<proteinExistence type="inferred from homology"/>
<evidence type="ECO:0000256" key="3">
    <source>
        <dbReference type="ARBA" id="ARBA00022475"/>
    </source>
</evidence>
<reference evidence="9 10" key="1">
    <citation type="submission" date="2016-10" db="EMBL/GenBank/DDBJ databases">
        <title>Complete Genome Sequence of Peptococcaceae strain DCMF.</title>
        <authorList>
            <person name="Edwards R.J."/>
            <person name="Holland S.I."/>
            <person name="Deshpande N.P."/>
            <person name="Wong Y.K."/>
            <person name="Ertan H."/>
            <person name="Manefield M."/>
            <person name="Russell T.L."/>
            <person name="Lee M.J."/>
        </authorList>
    </citation>
    <scope>NUCLEOTIDE SEQUENCE [LARGE SCALE GENOMIC DNA]</scope>
    <source>
        <strain evidence="9 10">DCMF</strain>
    </source>
</reference>
<sequence>MEKEKVLCLDLFRFLCICAVISIHVTSEPLAKLPADSWGYFFYYLVNTGSSFAVPAFLFLSGFVLFYNYEGNWTSARCKSFFYKRLSFTVIPYIIWSFFYFVGVQIIIGTNIFSQMDDSLVKLITGKNYAHLYYIIIILQFYLLFPILMVLMKYFSCFRRNLLIFGAVFQVAFFLVNRIYLHIQATGSFAFTYMLFYLLGGYLALNYSACKNWLMKRPYLWGILWLVSGMIYTAKGWWIVQHPGAGYPWLSYANFLFYYLYVTFSCLALFLISHFLHQRWEKYLSLPAQWGMASFLIYLAHPAVLLLWRHYIVDMVTAYPVGYHLITVLGGIVSLLLPWAGYLMMRKYRFVWLFIGKVTPEVARPKKETSSMDSVSPG</sequence>
<evidence type="ECO:0000313" key="10">
    <source>
        <dbReference type="Proteomes" id="UP000323521"/>
    </source>
</evidence>
<keyword evidence="3" id="KW-1003">Cell membrane</keyword>
<keyword evidence="4 7" id="KW-0812">Transmembrane</keyword>
<keyword evidence="10" id="KW-1185">Reference proteome</keyword>
<accession>A0A3G1KV34</accession>
<feature type="transmembrane region" description="Helical" evidence="7">
    <location>
        <begin position="321"/>
        <end position="344"/>
    </location>
</feature>
<organism evidence="9 10">
    <name type="scientific">Formimonas warabiya</name>
    <dbReference type="NCBI Taxonomy" id="1761012"/>
    <lineage>
        <taxon>Bacteria</taxon>
        <taxon>Bacillati</taxon>
        <taxon>Bacillota</taxon>
        <taxon>Clostridia</taxon>
        <taxon>Eubacteriales</taxon>
        <taxon>Peptococcaceae</taxon>
        <taxon>Candidatus Formimonas</taxon>
    </lineage>
</organism>
<dbReference type="EMBL" id="CP017634">
    <property type="protein sequence ID" value="ATW26302.1"/>
    <property type="molecule type" value="Genomic_DNA"/>
</dbReference>
<feature type="transmembrane region" description="Helical" evidence="7">
    <location>
        <begin position="258"/>
        <end position="276"/>
    </location>
</feature>
<evidence type="ECO:0000256" key="1">
    <source>
        <dbReference type="ARBA" id="ARBA00004651"/>
    </source>
</evidence>
<evidence type="ECO:0000259" key="8">
    <source>
        <dbReference type="Pfam" id="PF01757"/>
    </source>
</evidence>
<feature type="domain" description="Acyltransferase 3" evidence="8">
    <location>
        <begin position="8"/>
        <end position="341"/>
    </location>
</feature>
<comment type="subcellular location">
    <subcellularLocation>
        <location evidence="1">Cell membrane</location>
        <topology evidence="1">Multi-pass membrane protein</topology>
    </subcellularLocation>
</comment>
<dbReference type="KEGG" id="fwa:DCMF_17420"/>